<evidence type="ECO:0000313" key="2">
    <source>
        <dbReference type="Proteomes" id="UP000007879"/>
    </source>
</evidence>
<gene>
    <name evidence="1" type="primary">109592121</name>
</gene>
<dbReference type="InParanoid" id="A0A1X7SP81"/>
<organism evidence="1">
    <name type="scientific">Amphimedon queenslandica</name>
    <name type="common">Sponge</name>
    <dbReference type="NCBI Taxonomy" id="400682"/>
    <lineage>
        <taxon>Eukaryota</taxon>
        <taxon>Metazoa</taxon>
        <taxon>Porifera</taxon>
        <taxon>Demospongiae</taxon>
        <taxon>Heteroscleromorpha</taxon>
        <taxon>Haplosclerida</taxon>
        <taxon>Niphatidae</taxon>
        <taxon>Amphimedon</taxon>
    </lineage>
</organism>
<dbReference type="Proteomes" id="UP000007879">
    <property type="component" value="Unassembled WGS sequence"/>
</dbReference>
<dbReference type="AlphaFoldDB" id="A0A1X7SP81"/>
<name>A0A1X7SP81_AMPQE</name>
<evidence type="ECO:0000313" key="1">
    <source>
        <dbReference type="EnsemblMetazoa" id="Aqu2.1.03892_001"/>
    </source>
</evidence>
<dbReference type="EnsemblMetazoa" id="Aqu2.1.03892_001">
    <property type="protein sequence ID" value="Aqu2.1.03892_001"/>
    <property type="gene ID" value="Aqu2.1.03892"/>
</dbReference>
<proteinExistence type="predicted"/>
<dbReference type="KEGG" id="aqu:109592121"/>
<accession>A0A1X7SP81</accession>
<evidence type="ECO:0008006" key="3">
    <source>
        <dbReference type="Google" id="ProtNLM"/>
    </source>
</evidence>
<reference evidence="2" key="1">
    <citation type="journal article" date="2010" name="Nature">
        <title>The Amphimedon queenslandica genome and the evolution of animal complexity.</title>
        <authorList>
            <person name="Srivastava M."/>
            <person name="Simakov O."/>
            <person name="Chapman J."/>
            <person name="Fahey B."/>
            <person name="Gauthier M.E."/>
            <person name="Mitros T."/>
            <person name="Richards G.S."/>
            <person name="Conaco C."/>
            <person name="Dacre M."/>
            <person name="Hellsten U."/>
            <person name="Larroux C."/>
            <person name="Putnam N.H."/>
            <person name="Stanke M."/>
            <person name="Adamska M."/>
            <person name="Darling A."/>
            <person name="Degnan S.M."/>
            <person name="Oakley T.H."/>
            <person name="Plachetzki D.C."/>
            <person name="Zhai Y."/>
            <person name="Adamski M."/>
            <person name="Calcino A."/>
            <person name="Cummins S.F."/>
            <person name="Goodstein D.M."/>
            <person name="Harris C."/>
            <person name="Jackson D.J."/>
            <person name="Leys S.P."/>
            <person name="Shu S."/>
            <person name="Woodcroft B.J."/>
            <person name="Vervoort M."/>
            <person name="Kosik K.S."/>
            <person name="Manning G."/>
            <person name="Degnan B.M."/>
            <person name="Rokhsar D.S."/>
        </authorList>
    </citation>
    <scope>NUCLEOTIDE SEQUENCE [LARGE SCALE GENOMIC DNA]</scope>
</reference>
<reference evidence="1" key="2">
    <citation type="submission" date="2017-05" db="UniProtKB">
        <authorList>
            <consortium name="EnsemblMetazoa"/>
        </authorList>
    </citation>
    <scope>IDENTIFICATION</scope>
</reference>
<dbReference type="EnsemblMetazoa" id="XM_020007662.1">
    <property type="protein sequence ID" value="XP_019863221.1"/>
    <property type="gene ID" value="LOC109592121"/>
</dbReference>
<sequence>MSLKITITSKHTLHLINRYTHIEVYFTGPTQHCPLVRKLLTTAIDNSSDAMHLKHNYVNAFACPNNESCYCIVNEDHHRVADCTVCGQSPDISNDYWTWFNDAQGPDESNNGTQIEKDNDQSLNKIKKKLEIVLRENQVTLHDIFMETQDTLKGIARALNAVNIVDKAVQKEPTYESIIGSFINGMKLKDNYSDIEEHCVKFLTALSGVGGPVAEASDMIKKKWMSICTTVGLNITFEGNASKMDDMPSAANAVQMKGHASDENLLLDKKPEKSDLLRLFKSSAAHYMIIGTALDVEVDDLSHNPEVTTINLIKVFKKWLHSNNDVTWRNIVQVCEDYPDELERAKANVQEFLLSDRAHAKYLK</sequence>
<protein>
    <recommendedName>
        <fullName evidence="3">Death domain-containing protein</fullName>
    </recommendedName>
</protein>
<keyword evidence="2" id="KW-1185">Reference proteome</keyword>